<gene>
    <name evidence="1" type="ORF">HDA37_001194</name>
</gene>
<protein>
    <recommendedName>
        <fullName evidence="3">DUF4913 domain-containing protein</fullName>
    </recommendedName>
</protein>
<dbReference type="AlphaFoldDB" id="A0A852VXN5"/>
<evidence type="ECO:0008006" key="3">
    <source>
        <dbReference type="Google" id="ProtNLM"/>
    </source>
</evidence>
<comment type="caution">
    <text evidence="1">The sequence shown here is derived from an EMBL/GenBank/DDBJ whole genome shotgun (WGS) entry which is preliminary data.</text>
</comment>
<dbReference type="EMBL" id="JACCCZ010000001">
    <property type="protein sequence ID" value="NYG00909.1"/>
    <property type="molecule type" value="Genomic_DNA"/>
</dbReference>
<evidence type="ECO:0000313" key="2">
    <source>
        <dbReference type="Proteomes" id="UP000549695"/>
    </source>
</evidence>
<name>A0A852VXN5_PSEA5</name>
<sequence>MNTPPHPQNPPGPAGGSSEVVVAGLAREVHELHRRVEDLDPVVERVERLEEMAARTADTLAAVVGRRQKATAPSWLLAPTEPADVEGLLDELTVWLGAVFLRYPDGASVLPDCWLWHPDVVEELLWLMHAWCAAYQGPDASVGAAGDWHDRQRPGVVSRIRKSAGSCSIEAHQTRPGWSAPSGAPVPVPGLEHAAAITEWWARHREQMPPEPAPTAAGPIGGALR</sequence>
<dbReference type="GeneID" id="98050998"/>
<evidence type="ECO:0000313" key="1">
    <source>
        <dbReference type="EMBL" id="NYG00909.1"/>
    </source>
</evidence>
<dbReference type="RefSeq" id="WP_179760506.1">
    <property type="nucleotide sequence ID" value="NZ_BAAAJZ010000008.1"/>
</dbReference>
<organism evidence="1 2">
    <name type="scientific">Pseudonocardia alni</name>
    <name type="common">Amycolata alni</name>
    <dbReference type="NCBI Taxonomy" id="33907"/>
    <lineage>
        <taxon>Bacteria</taxon>
        <taxon>Bacillati</taxon>
        <taxon>Actinomycetota</taxon>
        <taxon>Actinomycetes</taxon>
        <taxon>Pseudonocardiales</taxon>
        <taxon>Pseudonocardiaceae</taxon>
        <taxon>Pseudonocardia</taxon>
    </lineage>
</organism>
<dbReference type="Proteomes" id="UP000549695">
    <property type="component" value="Unassembled WGS sequence"/>
</dbReference>
<keyword evidence="2" id="KW-1185">Reference proteome</keyword>
<reference evidence="1 2" key="1">
    <citation type="submission" date="2020-07" db="EMBL/GenBank/DDBJ databases">
        <title>Sequencing the genomes of 1000 actinobacteria strains.</title>
        <authorList>
            <person name="Klenk H.-P."/>
        </authorList>
    </citation>
    <scope>NUCLEOTIDE SEQUENCE [LARGE SCALE GENOMIC DNA]</scope>
    <source>
        <strain evidence="1 2">DSM 44749</strain>
    </source>
</reference>
<proteinExistence type="predicted"/>
<accession>A0A852VXN5</accession>